<dbReference type="EMBL" id="BONN01000011">
    <property type="protein sequence ID" value="GIG34026.1"/>
    <property type="molecule type" value="Genomic_DNA"/>
</dbReference>
<dbReference type="AlphaFoldDB" id="A0A7Y9JZW2"/>
<dbReference type="InterPro" id="IPR001444">
    <property type="entry name" value="Flag_bb_rod_N"/>
</dbReference>
<evidence type="ECO:0000256" key="4">
    <source>
        <dbReference type="ARBA" id="ARBA00023143"/>
    </source>
</evidence>
<evidence type="ECO:0000256" key="3">
    <source>
        <dbReference type="ARBA" id="ARBA00014376"/>
    </source>
</evidence>
<keyword evidence="12" id="KW-1185">Reference proteome</keyword>
<dbReference type="InterPro" id="IPR006300">
    <property type="entry name" value="FlgB"/>
</dbReference>
<reference evidence="9 12" key="2">
    <citation type="submission" date="2021-01" db="EMBL/GenBank/DDBJ databases">
        <title>Whole genome shotgun sequence of Cellulomonas oligotrophica NBRC 109435.</title>
        <authorList>
            <person name="Komaki H."/>
            <person name="Tamura T."/>
        </authorList>
    </citation>
    <scope>NUCLEOTIDE SEQUENCE [LARGE SCALE GENOMIC DNA]</scope>
    <source>
        <strain evidence="9 12">NBRC 109435</strain>
    </source>
</reference>
<sequence>MGMFDSVSYVALNSALDGLALRQRVIADNVANLQTPGYQAQRVQFEDELAAAVGRGDGAAQASVSRSLEPTREDGNNVNLDAETLLNVDTNLRYQLATQAVSGTFSSVRTAMRTS</sequence>
<dbReference type="EMBL" id="JACCBK010000001">
    <property type="protein sequence ID" value="NYD87244.1"/>
    <property type="molecule type" value="Genomic_DNA"/>
</dbReference>
<organism evidence="10 11">
    <name type="scientific">Cellulomonas oligotrophica</name>
    <dbReference type="NCBI Taxonomy" id="931536"/>
    <lineage>
        <taxon>Bacteria</taxon>
        <taxon>Bacillati</taxon>
        <taxon>Actinomycetota</taxon>
        <taxon>Actinomycetes</taxon>
        <taxon>Micrococcales</taxon>
        <taxon>Cellulomonadaceae</taxon>
        <taxon>Cellulomonas</taxon>
    </lineage>
</organism>
<evidence type="ECO:0000256" key="5">
    <source>
        <dbReference type="ARBA" id="ARBA00024934"/>
    </source>
</evidence>
<dbReference type="Proteomes" id="UP000577956">
    <property type="component" value="Unassembled WGS sequence"/>
</dbReference>
<name>A0A7Y9JZW2_9CELL</name>
<keyword evidence="10" id="KW-0966">Cell projection</keyword>
<dbReference type="NCBIfam" id="TIGR01396">
    <property type="entry name" value="FlgB"/>
    <property type="match status" value="1"/>
</dbReference>
<keyword evidence="4 6" id="KW-0975">Bacterial flagellum</keyword>
<dbReference type="PIRSF" id="PIRSF002889">
    <property type="entry name" value="Rod_FlgB"/>
    <property type="match status" value="1"/>
</dbReference>
<evidence type="ECO:0000313" key="9">
    <source>
        <dbReference type="EMBL" id="GIG34026.1"/>
    </source>
</evidence>
<feature type="domain" description="Flagellar basal body rod protein N-terminal" evidence="8">
    <location>
        <begin position="14"/>
        <end position="39"/>
    </location>
</feature>
<comment type="subunit">
    <text evidence="6">The basal body constitutes a major portion of the flagellar organelle and consists of a number of rings mounted on a central rod.</text>
</comment>
<comment type="subcellular location">
    <subcellularLocation>
        <location evidence="1 6">Bacterial flagellum basal body</location>
    </subcellularLocation>
</comment>
<gene>
    <name evidence="10" type="ORF">BKA21_002793</name>
    <name evidence="9" type="ORF">Col01nite_31850</name>
</gene>
<evidence type="ECO:0000313" key="11">
    <source>
        <dbReference type="Proteomes" id="UP000577956"/>
    </source>
</evidence>
<evidence type="ECO:0000313" key="12">
    <source>
        <dbReference type="Proteomes" id="UP000618382"/>
    </source>
</evidence>
<reference evidence="10 11" key="1">
    <citation type="submission" date="2020-07" db="EMBL/GenBank/DDBJ databases">
        <title>Sequencing the genomes of 1000 actinobacteria strains.</title>
        <authorList>
            <person name="Klenk H.-P."/>
        </authorList>
    </citation>
    <scope>NUCLEOTIDE SEQUENCE [LARGE SCALE GENOMIC DNA]</scope>
    <source>
        <strain evidence="10 11">DSM 24482</strain>
    </source>
</reference>
<comment type="function">
    <text evidence="5 6">Structural component of flagellum, the bacterial motility apparatus. Part of the rod structure of flagellar basal body.</text>
</comment>
<accession>A0A7Y9JZW2</accession>
<dbReference type="Pfam" id="PF00460">
    <property type="entry name" value="Flg_bb_rod"/>
    <property type="match status" value="1"/>
</dbReference>
<evidence type="ECO:0000256" key="2">
    <source>
        <dbReference type="ARBA" id="ARBA00009677"/>
    </source>
</evidence>
<dbReference type="GO" id="GO:0030694">
    <property type="term" value="C:bacterial-type flagellum basal body, rod"/>
    <property type="evidence" value="ECO:0007669"/>
    <property type="project" value="InterPro"/>
</dbReference>
<keyword evidence="10" id="KW-0969">Cilium</keyword>
<comment type="similarity">
    <text evidence="2 6">Belongs to the flagella basal body rod proteins family.</text>
</comment>
<evidence type="ECO:0000256" key="7">
    <source>
        <dbReference type="SAM" id="MobiDB-lite"/>
    </source>
</evidence>
<dbReference type="Proteomes" id="UP000618382">
    <property type="component" value="Unassembled WGS sequence"/>
</dbReference>
<dbReference type="GO" id="GO:0071973">
    <property type="term" value="P:bacterial-type flagellum-dependent cell motility"/>
    <property type="evidence" value="ECO:0007669"/>
    <property type="project" value="InterPro"/>
</dbReference>
<evidence type="ECO:0000313" key="10">
    <source>
        <dbReference type="EMBL" id="NYD87244.1"/>
    </source>
</evidence>
<protein>
    <recommendedName>
        <fullName evidence="3 6">Flagellar basal body rod protein FlgB</fullName>
    </recommendedName>
</protein>
<keyword evidence="10" id="KW-0282">Flagellum</keyword>
<evidence type="ECO:0000259" key="8">
    <source>
        <dbReference type="Pfam" id="PF00460"/>
    </source>
</evidence>
<evidence type="ECO:0000256" key="1">
    <source>
        <dbReference type="ARBA" id="ARBA00004117"/>
    </source>
</evidence>
<evidence type="ECO:0000256" key="6">
    <source>
        <dbReference type="PIRNR" id="PIRNR002889"/>
    </source>
</evidence>
<proteinExistence type="inferred from homology"/>
<comment type="caution">
    <text evidence="10">The sequence shown here is derived from an EMBL/GenBank/DDBJ whole genome shotgun (WGS) entry which is preliminary data.</text>
</comment>
<feature type="region of interest" description="Disordered" evidence="7">
    <location>
        <begin position="57"/>
        <end position="79"/>
    </location>
</feature>